<name>W3X315_PESFW</name>
<gene>
    <name evidence="2" type="ORF">PFICI_07928</name>
</gene>
<protein>
    <recommendedName>
        <fullName evidence="1">Calcineurin-like phosphoesterase domain-containing protein</fullName>
    </recommendedName>
</protein>
<dbReference type="SUPFAM" id="SSF56300">
    <property type="entry name" value="Metallo-dependent phosphatases"/>
    <property type="match status" value="1"/>
</dbReference>
<proteinExistence type="predicted"/>
<dbReference type="HOGENOM" id="CLU_019692_4_1_1"/>
<dbReference type="FunCoup" id="W3X315">
    <property type="interactions" value="65"/>
</dbReference>
<dbReference type="AlphaFoldDB" id="W3X315"/>
<dbReference type="EMBL" id="KI912113">
    <property type="protein sequence ID" value="ETS80399.1"/>
    <property type="molecule type" value="Genomic_DNA"/>
</dbReference>
<evidence type="ECO:0000313" key="3">
    <source>
        <dbReference type="Proteomes" id="UP000030651"/>
    </source>
</evidence>
<dbReference type="KEGG" id="pfy:PFICI_07928"/>
<dbReference type="eggNOG" id="KOG1432">
    <property type="taxonomic scope" value="Eukaryota"/>
</dbReference>
<dbReference type="OrthoDB" id="783096at2759"/>
<dbReference type="RefSeq" id="XP_007834700.1">
    <property type="nucleotide sequence ID" value="XM_007836509.1"/>
</dbReference>
<dbReference type="Proteomes" id="UP000030651">
    <property type="component" value="Unassembled WGS sequence"/>
</dbReference>
<evidence type="ECO:0000313" key="2">
    <source>
        <dbReference type="EMBL" id="ETS80399.1"/>
    </source>
</evidence>
<evidence type="ECO:0000259" key="1">
    <source>
        <dbReference type="Pfam" id="PF00149"/>
    </source>
</evidence>
<dbReference type="GO" id="GO:0005737">
    <property type="term" value="C:cytoplasm"/>
    <property type="evidence" value="ECO:0007669"/>
    <property type="project" value="TreeGrafter"/>
</dbReference>
<dbReference type="GO" id="GO:0004721">
    <property type="term" value="F:phosphoprotein phosphatase activity"/>
    <property type="evidence" value="ECO:0007669"/>
    <property type="project" value="TreeGrafter"/>
</dbReference>
<dbReference type="InParanoid" id="W3X315"/>
<dbReference type="Pfam" id="PF00149">
    <property type="entry name" value="Metallophos"/>
    <property type="match status" value="1"/>
</dbReference>
<accession>W3X315</accession>
<dbReference type="InterPro" id="IPR029052">
    <property type="entry name" value="Metallo-depent_PP-like"/>
</dbReference>
<dbReference type="OMA" id="NIGYHEC"/>
<feature type="domain" description="Calcineurin-like phosphoesterase" evidence="1">
    <location>
        <begin position="188"/>
        <end position="442"/>
    </location>
</feature>
<dbReference type="PANTHER" id="PTHR32440">
    <property type="entry name" value="PHOSPHATASE DCR2-RELATED-RELATED"/>
    <property type="match status" value="1"/>
</dbReference>
<dbReference type="PANTHER" id="PTHR32440:SF0">
    <property type="entry name" value="PHOSPHATASE DCR2-RELATED"/>
    <property type="match status" value="1"/>
</dbReference>
<dbReference type="InterPro" id="IPR004843">
    <property type="entry name" value="Calcineurin-like_PHP"/>
</dbReference>
<dbReference type="STRING" id="1229662.W3X315"/>
<dbReference type="CDD" id="cd07383">
    <property type="entry name" value="MPP_Dcr2"/>
    <property type="match status" value="1"/>
</dbReference>
<organism evidence="2 3">
    <name type="scientific">Pestalotiopsis fici (strain W106-1 / CGMCC3.15140)</name>
    <dbReference type="NCBI Taxonomy" id="1229662"/>
    <lineage>
        <taxon>Eukaryota</taxon>
        <taxon>Fungi</taxon>
        <taxon>Dikarya</taxon>
        <taxon>Ascomycota</taxon>
        <taxon>Pezizomycotina</taxon>
        <taxon>Sordariomycetes</taxon>
        <taxon>Xylariomycetidae</taxon>
        <taxon>Amphisphaeriales</taxon>
        <taxon>Sporocadaceae</taxon>
        <taxon>Pestalotiopsis</taxon>
    </lineage>
</organism>
<keyword evidence="3" id="KW-1185">Reference proteome</keyword>
<dbReference type="GeneID" id="19272941"/>
<reference evidence="3" key="1">
    <citation type="journal article" date="2015" name="BMC Genomics">
        <title>Genomic and transcriptomic analysis of the endophytic fungus Pestalotiopsis fici reveals its lifestyle and high potential for synthesis of natural products.</title>
        <authorList>
            <person name="Wang X."/>
            <person name="Zhang X."/>
            <person name="Liu L."/>
            <person name="Xiang M."/>
            <person name="Wang W."/>
            <person name="Sun X."/>
            <person name="Che Y."/>
            <person name="Guo L."/>
            <person name="Liu G."/>
            <person name="Guo L."/>
            <person name="Wang C."/>
            <person name="Yin W.B."/>
            <person name="Stadler M."/>
            <person name="Zhang X."/>
            <person name="Liu X."/>
        </authorList>
    </citation>
    <scope>NUCLEOTIDE SEQUENCE [LARGE SCALE GENOMIC DNA]</scope>
    <source>
        <strain evidence="3">W106-1 / CGMCC3.15140</strain>
    </source>
</reference>
<sequence length="541" mass="60151">MSRTPKSHAFLLSKPPATFLSNNKAVIDRPVITNLTLSTSQLDSRIWHRIEKELYSHTSQKSKQNAWVHVKIIDEGKISVDDLIVTDVRVGDSPPDISSGLSWESRPFGVWISRGNFTGNIGQAITEVDVLFGKDAVDPRPHWHLMQSPLQLNAEPKTPDARLTVLHGRGRPGLDARPILRAQDDGKFKIVQLSDTHMVTGDGICRDAIDEEGRKLPESDADPLTVDFIEKILDIEHPDLVVLTGDQLHHDIPDSQSALFKVVAPIIKRSIPFATVFGNHDSEGRHALSRTAQMSILQDLPFSLCEPGPEHVDGIGNFCLKILAPAPSRCPLSTLYFLDSHGQIPSEIHNPDYEPIAQNQIDWFTDISKTQRTAREKDSGNSGFYPSLVFLHIPLPEFGDPHLLVSNGRRREPTEGPSVNSHFYDALVREGVSAVGCGHDHVNDFCAILPSHEQQDVAGKLGAGPYLCYGGSCGFGGYCSYGRDRFHRRMRIWELDTASDSLKTWKRVEYAKERVDELWLVQNGTIALPPEEKRDKGCVVA</sequence>
<dbReference type="Gene3D" id="3.60.21.10">
    <property type="match status" value="1"/>
</dbReference>